<dbReference type="InterPro" id="IPR007858">
    <property type="entry name" value="Dpy-30_motif"/>
</dbReference>
<dbReference type="InterPro" id="IPR037856">
    <property type="entry name" value="Sdc1/DPY30"/>
</dbReference>
<dbReference type="PANTHER" id="PTHR23356:SF16">
    <property type="entry name" value="DPY30 DOMAIN CONTAINING 2"/>
    <property type="match status" value="1"/>
</dbReference>
<dbReference type="Proteomes" id="UP001153620">
    <property type="component" value="Chromosome 3"/>
</dbReference>
<evidence type="ECO:0000313" key="4">
    <source>
        <dbReference type="EMBL" id="CAG9806434.1"/>
    </source>
</evidence>
<keyword evidence="2" id="KW-0175">Coiled coil</keyword>
<proteinExistence type="inferred from homology"/>
<dbReference type="OrthoDB" id="432281at2759"/>
<dbReference type="CDD" id="cd22966">
    <property type="entry name" value="DD_DYDC-like"/>
    <property type="match status" value="1"/>
</dbReference>
<protein>
    <submittedName>
        <fullName evidence="4">Uncharacterized protein</fullName>
    </submittedName>
</protein>
<reference evidence="4" key="1">
    <citation type="submission" date="2022-01" db="EMBL/GenBank/DDBJ databases">
        <authorList>
            <person name="King R."/>
        </authorList>
    </citation>
    <scope>NUCLEOTIDE SEQUENCE</scope>
</reference>
<name>A0A9N9S0Q9_9DIPT</name>
<evidence type="ECO:0000256" key="3">
    <source>
        <dbReference type="SAM" id="MobiDB-lite"/>
    </source>
</evidence>
<evidence type="ECO:0000313" key="5">
    <source>
        <dbReference type="Proteomes" id="UP001153620"/>
    </source>
</evidence>
<accession>A0A9N9S0Q9</accession>
<dbReference type="InterPro" id="IPR049630">
    <property type="entry name" value="DYDC-like_DD"/>
</dbReference>
<evidence type="ECO:0000256" key="1">
    <source>
        <dbReference type="ARBA" id="ARBA00010849"/>
    </source>
</evidence>
<feature type="region of interest" description="Disordered" evidence="3">
    <location>
        <begin position="212"/>
        <end position="231"/>
    </location>
</feature>
<dbReference type="Gene3D" id="1.20.890.10">
    <property type="entry name" value="cAMP-dependent protein kinase regulatory subunit, dimerization-anchoring domain"/>
    <property type="match status" value="1"/>
</dbReference>
<keyword evidence="5" id="KW-1185">Reference proteome</keyword>
<gene>
    <name evidence="4" type="ORF">CHIRRI_LOCUS9291</name>
</gene>
<dbReference type="EMBL" id="OU895879">
    <property type="protein sequence ID" value="CAG9806434.1"/>
    <property type="molecule type" value="Genomic_DNA"/>
</dbReference>
<evidence type="ECO:0000256" key="2">
    <source>
        <dbReference type="SAM" id="Coils"/>
    </source>
</evidence>
<dbReference type="Pfam" id="PF05186">
    <property type="entry name" value="Dpy-30"/>
    <property type="match status" value="1"/>
</dbReference>
<dbReference type="AlphaFoldDB" id="A0A9N9S0Q9"/>
<comment type="similarity">
    <text evidence="1">Belongs to the dpy-30 family.</text>
</comment>
<dbReference type="GO" id="GO:0048188">
    <property type="term" value="C:Set1C/COMPASS complex"/>
    <property type="evidence" value="ECO:0007669"/>
    <property type="project" value="InterPro"/>
</dbReference>
<dbReference type="PANTHER" id="PTHR23356">
    <property type="entry name" value="DPY30-RELATED"/>
    <property type="match status" value="1"/>
</dbReference>
<reference evidence="4" key="2">
    <citation type="submission" date="2022-10" db="EMBL/GenBank/DDBJ databases">
        <authorList>
            <consortium name="ENA_rothamsted_submissions"/>
            <consortium name="culmorum"/>
            <person name="King R."/>
        </authorList>
    </citation>
    <scope>NUCLEOTIDE SEQUENCE</scope>
</reference>
<feature type="coiled-coil region" evidence="2">
    <location>
        <begin position="272"/>
        <end position="327"/>
    </location>
</feature>
<organism evidence="4 5">
    <name type="scientific">Chironomus riparius</name>
    <dbReference type="NCBI Taxonomy" id="315576"/>
    <lineage>
        <taxon>Eukaryota</taxon>
        <taxon>Metazoa</taxon>
        <taxon>Ecdysozoa</taxon>
        <taxon>Arthropoda</taxon>
        <taxon>Hexapoda</taxon>
        <taxon>Insecta</taxon>
        <taxon>Pterygota</taxon>
        <taxon>Neoptera</taxon>
        <taxon>Endopterygota</taxon>
        <taxon>Diptera</taxon>
        <taxon>Nematocera</taxon>
        <taxon>Chironomoidea</taxon>
        <taxon>Chironomidae</taxon>
        <taxon>Chironominae</taxon>
        <taxon>Chironomus</taxon>
    </lineage>
</organism>
<sequence length="661" mass="77685">MKQFECQILRKTRKLIRRKHATIREFQNLLLEDEYVSLIAEIEEQEENLHDVLIFSDGDTHEFYRNSVFGEIRVLEDFKKRILNKYERKIIEYGELSQEEAYVELEDFIETSKTLVNEYNKEFNISVNRLLRKLTVIKHILQIQNQAKRVNFSFIKIQRNLRNLQNLVTVDNAQTILIVNVEKLENSAEEKFQNLLQLIDKLKESPMEPCYPENNNTQCPSISESSGSSEDDDIYEFTDPKINEHIENEEQPKSSSCFFVDRSLVGTRMDSIERLKTDVSELQGEIESIQEKKARINEIIEQKKNEILEALAKVAESEDNLQDIEELLADKLFDFQQKIIILESKLMKNFKGGNDTELKNLLENEILELKESFHPQFQKGEKSLSDLTKSAQSFAASIGDVISDIHKIFDATKINEKLTSDVEKLKKLIRRPAQFCFDSQGRRFYFNNERVKVFQDEFHTAHYTINIEGDEVIVKEAFPIESDTNGEFYLDIKSRKIYIKYYFEDDYGHYYIDVYGDRHYKTDTEASEYMFVNGVWVKTSEGTYERDEKGIRINPVEDPVDVSEQESEAEIHDLQTDNSVPIQKHKISKDDMKYIKETVGPAIIKACAATYIHRPSDPLSYFANFLLHYRYTEKMFEARDQELKYFIELRKQNENKCQAED</sequence>